<accession>A0A1C4W4W9</accession>
<sequence length="66" mass="6286">MAGEAGSGALRELILVVAVALAGLLLAMVAAFAPWHATSAGNAPAGLVELRGPGDQGPGSAVAHVG</sequence>
<evidence type="ECO:0000313" key="3">
    <source>
        <dbReference type="EMBL" id="SCE91260.1"/>
    </source>
</evidence>
<dbReference type="EMBL" id="LT607409">
    <property type="protein sequence ID" value="SCE91260.1"/>
    <property type="molecule type" value="Genomic_DNA"/>
</dbReference>
<name>A0A1C4W4W9_9ACTN</name>
<proteinExistence type="predicted"/>
<dbReference type="RefSeq" id="WP_088987743.1">
    <property type="nucleotide sequence ID" value="NZ_LT607409.1"/>
</dbReference>
<evidence type="ECO:0000313" key="4">
    <source>
        <dbReference type="Proteomes" id="UP000198224"/>
    </source>
</evidence>
<dbReference type="Proteomes" id="UP000198224">
    <property type="component" value="Chromosome I"/>
</dbReference>
<keyword evidence="4" id="KW-1185">Reference proteome</keyword>
<gene>
    <name evidence="3" type="ORF">GA0070612_2125</name>
</gene>
<keyword evidence="2" id="KW-0812">Transmembrane</keyword>
<dbReference type="AlphaFoldDB" id="A0A1C4W4W9"/>
<evidence type="ECO:0000256" key="2">
    <source>
        <dbReference type="SAM" id="Phobius"/>
    </source>
</evidence>
<keyword evidence="2" id="KW-1133">Transmembrane helix</keyword>
<evidence type="ECO:0000256" key="1">
    <source>
        <dbReference type="SAM" id="MobiDB-lite"/>
    </source>
</evidence>
<feature type="region of interest" description="Disordered" evidence="1">
    <location>
        <begin position="46"/>
        <end position="66"/>
    </location>
</feature>
<keyword evidence="2" id="KW-0472">Membrane</keyword>
<reference evidence="4" key="1">
    <citation type="submission" date="2016-06" db="EMBL/GenBank/DDBJ databases">
        <authorList>
            <person name="Varghese N."/>
            <person name="Submissions Spin"/>
        </authorList>
    </citation>
    <scope>NUCLEOTIDE SEQUENCE [LARGE SCALE GENOMIC DNA]</scope>
    <source>
        <strain evidence="4">DSM 45160</strain>
    </source>
</reference>
<feature type="transmembrane region" description="Helical" evidence="2">
    <location>
        <begin position="12"/>
        <end position="35"/>
    </location>
</feature>
<organism evidence="3 4">
    <name type="scientific">Micromonospora chokoriensis</name>
    <dbReference type="NCBI Taxonomy" id="356851"/>
    <lineage>
        <taxon>Bacteria</taxon>
        <taxon>Bacillati</taxon>
        <taxon>Actinomycetota</taxon>
        <taxon>Actinomycetes</taxon>
        <taxon>Micromonosporales</taxon>
        <taxon>Micromonosporaceae</taxon>
        <taxon>Micromonospora</taxon>
    </lineage>
</organism>
<protein>
    <submittedName>
        <fullName evidence="3">Uncharacterized protein</fullName>
    </submittedName>
</protein>